<evidence type="ECO:0000313" key="9">
    <source>
        <dbReference type="Proteomes" id="UP000503018"/>
    </source>
</evidence>
<reference evidence="8 9" key="1">
    <citation type="submission" date="2020-01" db="EMBL/GenBank/DDBJ databases">
        <title>Sphingomonas sp. strain CSW-10.</title>
        <authorList>
            <person name="Chen W.-M."/>
        </authorList>
    </citation>
    <scope>NUCLEOTIDE SEQUENCE [LARGE SCALE GENOMIC DNA]</scope>
    <source>
        <strain evidence="8 9">CSW-10</strain>
    </source>
</reference>
<organism evidence="8 9">
    <name type="scientific">Sphingomonas lacunae</name>
    <dbReference type="NCBI Taxonomy" id="2698828"/>
    <lineage>
        <taxon>Bacteria</taxon>
        <taxon>Pseudomonadati</taxon>
        <taxon>Pseudomonadota</taxon>
        <taxon>Alphaproteobacteria</taxon>
        <taxon>Sphingomonadales</taxon>
        <taxon>Sphingomonadaceae</taxon>
        <taxon>Sphingomonas</taxon>
    </lineage>
</organism>
<evidence type="ECO:0000256" key="2">
    <source>
        <dbReference type="ARBA" id="ARBA00005568"/>
    </source>
</evidence>
<feature type="domain" description="HpcH/HpaI aldolase/citrate lyase" evidence="7">
    <location>
        <begin position="1"/>
        <end position="203"/>
    </location>
</feature>
<feature type="binding site" evidence="6">
    <location>
        <position position="137"/>
    </location>
    <ligand>
        <name>Mg(2+)</name>
        <dbReference type="ChEBI" id="CHEBI:18420"/>
    </ligand>
</feature>
<evidence type="ECO:0000259" key="7">
    <source>
        <dbReference type="Pfam" id="PF03328"/>
    </source>
</evidence>
<dbReference type="GO" id="GO:0006107">
    <property type="term" value="P:oxaloacetate metabolic process"/>
    <property type="evidence" value="ECO:0007669"/>
    <property type="project" value="TreeGrafter"/>
</dbReference>
<keyword evidence="4 6" id="KW-0460">Magnesium</keyword>
<dbReference type="EMBL" id="CP053015">
    <property type="protein sequence ID" value="QJQ33603.1"/>
    <property type="molecule type" value="Genomic_DNA"/>
</dbReference>
<dbReference type="Pfam" id="PF03328">
    <property type="entry name" value="HpcH_HpaI"/>
    <property type="match status" value="1"/>
</dbReference>
<dbReference type="GO" id="GO:0016829">
    <property type="term" value="F:lyase activity"/>
    <property type="evidence" value="ECO:0007669"/>
    <property type="project" value="UniProtKB-KW"/>
</dbReference>
<dbReference type="GO" id="GO:0000287">
    <property type="term" value="F:magnesium ion binding"/>
    <property type="evidence" value="ECO:0007669"/>
    <property type="project" value="TreeGrafter"/>
</dbReference>
<gene>
    <name evidence="8" type="ORF">GV829_06055</name>
</gene>
<comment type="similarity">
    <text evidence="2">Belongs to the HpcH/HpaI aldolase family.</text>
</comment>
<evidence type="ECO:0000313" key="8">
    <source>
        <dbReference type="EMBL" id="QJQ33603.1"/>
    </source>
</evidence>
<feature type="binding site" evidence="5">
    <location>
        <position position="55"/>
    </location>
    <ligand>
        <name>substrate</name>
    </ligand>
</feature>
<dbReference type="Proteomes" id="UP000503018">
    <property type="component" value="Chromosome"/>
</dbReference>
<proteinExistence type="inferred from homology"/>
<dbReference type="InterPro" id="IPR015813">
    <property type="entry name" value="Pyrv/PenolPyrv_kinase-like_dom"/>
</dbReference>
<dbReference type="AlphaFoldDB" id="A0A6M4AWW0"/>
<comment type="cofactor">
    <cofactor evidence="1">
        <name>Mg(2+)</name>
        <dbReference type="ChEBI" id="CHEBI:18420"/>
    </cofactor>
</comment>
<keyword evidence="9" id="KW-1185">Reference proteome</keyword>
<sequence>MLFVPGSRPERLDKAMAAGADSVCIDLEDAVPADGKETARAAALAAIGRPGLAIRINGVATRAGIADLLALAEAPARPAHIYVPMVESPAELKIIRSVLADDSVGLIPLIETVEGLDNAPAIAADPSVEMVMFGGGDFSAQLGVALEWEPLLLARQRLVMACAAANKPAMDVPFIKLDDADGLAEETRRAKAIGFSAKAAIHPAQLDGIHSIFRPTLAQVAEAEEAIAAFAAAGGAAIRFNGRMLEAPIVRRYQQILAMKDKAHA</sequence>
<dbReference type="SUPFAM" id="SSF51621">
    <property type="entry name" value="Phosphoenolpyruvate/pyruvate domain"/>
    <property type="match status" value="1"/>
</dbReference>
<evidence type="ECO:0000256" key="5">
    <source>
        <dbReference type="PIRSR" id="PIRSR015582-1"/>
    </source>
</evidence>
<evidence type="ECO:0000256" key="1">
    <source>
        <dbReference type="ARBA" id="ARBA00001946"/>
    </source>
</evidence>
<dbReference type="InterPro" id="IPR040442">
    <property type="entry name" value="Pyrv_kinase-like_dom_sf"/>
</dbReference>
<evidence type="ECO:0000256" key="6">
    <source>
        <dbReference type="PIRSR" id="PIRSR015582-2"/>
    </source>
</evidence>
<keyword evidence="8" id="KW-0456">Lyase</keyword>
<dbReference type="Gene3D" id="3.20.20.60">
    <property type="entry name" value="Phosphoenolpyruvate-binding domains"/>
    <property type="match status" value="1"/>
</dbReference>
<dbReference type="InterPro" id="IPR005000">
    <property type="entry name" value="Aldolase/citrate-lyase_domain"/>
</dbReference>
<dbReference type="KEGG" id="slan:GV829_06055"/>
<protein>
    <submittedName>
        <fullName evidence="8">CoA ester lyase</fullName>
    </submittedName>
</protein>
<dbReference type="InterPro" id="IPR011206">
    <property type="entry name" value="Citrate_lyase_beta/mcl1/mcl2"/>
</dbReference>
<name>A0A6M4AWW0_9SPHN</name>
<feature type="binding site" evidence="5">
    <location>
        <position position="111"/>
    </location>
    <ligand>
        <name>substrate</name>
    </ligand>
</feature>
<evidence type="ECO:0000256" key="3">
    <source>
        <dbReference type="ARBA" id="ARBA00022723"/>
    </source>
</evidence>
<dbReference type="PIRSF" id="PIRSF015582">
    <property type="entry name" value="Cit_lyase_B"/>
    <property type="match status" value="1"/>
</dbReference>
<accession>A0A6M4AWW0</accession>
<evidence type="ECO:0000256" key="4">
    <source>
        <dbReference type="ARBA" id="ARBA00022842"/>
    </source>
</evidence>
<keyword evidence="3 6" id="KW-0479">Metal-binding</keyword>
<dbReference type="PANTHER" id="PTHR32308:SF0">
    <property type="entry name" value="HPCH_HPAI ALDOLASE_CITRATE LYASE DOMAIN-CONTAINING PROTEIN"/>
    <property type="match status" value="1"/>
</dbReference>
<feature type="binding site" evidence="6">
    <location>
        <position position="111"/>
    </location>
    <ligand>
        <name>Mg(2+)</name>
        <dbReference type="ChEBI" id="CHEBI:18420"/>
    </ligand>
</feature>
<dbReference type="PANTHER" id="PTHR32308">
    <property type="entry name" value="LYASE BETA SUBUNIT, PUTATIVE (AFU_ORTHOLOGUE AFUA_4G13030)-RELATED"/>
    <property type="match status" value="1"/>
</dbReference>